<dbReference type="InterPro" id="IPR000620">
    <property type="entry name" value="EamA_dom"/>
</dbReference>
<dbReference type="InterPro" id="IPR051258">
    <property type="entry name" value="Diverse_Substrate_Transporter"/>
</dbReference>
<dbReference type="Gene3D" id="1.10.3730.20">
    <property type="match status" value="1"/>
</dbReference>
<feature type="transmembrane region" description="Helical" evidence="6">
    <location>
        <begin position="7"/>
        <end position="28"/>
    </location>
</feature>
<dbReference type="SUPFAM" id="SSF103481">
    <property type="entry name" value="Multidrug resistance efflux transporter EmrE"/>
    <property type="match status" value="2"/>
</dbReference>
<evidence type="ECO:0000256" key="6">
    <source>
        <dbReference type="SAM" id="Phobius"/>
    </source>
</evidence>
<dbReference type="Proteomes" id="UP000595224">
    <property type="component" value="Chromosome"/>
</dbReference>
<feature type="transmembrane region" description="Helical" evidence="6">
    <location>
        <begin position="152"/>
        <end position="170"/>
    </location>
</feature>
<dbReference type="RefSeq" id="WP_177528447.1">
    <property type="nucleotide sequence ID" value="NZ_CBCSHE010000002.1"/>
</dbReference>
<dbReference type="EMBL" id="CP064936">
    <property type="protein sequence ID" value="QQA01744.1"/>
    <property type="molecule type" value="Genomic_DNA"/>
</dbReference>
<feature type="transmembrane region" description="Helical" evidence="6">
    <location>
        <begin position="251"/>
        <end position="271"/>
    </location>
</feature>
<comment type="subcellular location">
    <subcellularLocation>
        <location evidence="1">Cell membrane</location>
        <topology evidence="1">Multi-pass membrane protein</topology>
    </subcellularLocation>
</comment>
<evidence type="ECO:0000256" key="4">
    <source>
        <dbReference type="ARBA" id="ARBA00022989"/>
    </source>
</evidence>
<name>A0A7T3REV0_9SPIR</name>
<evidence type="ECO:0000256" key="3">
    <source>
        <dbReference type="ARBA" id="ARBA00022692"/>
    </source>
</evidence>
<dbReference type="AlphaFoldDB" id="A0A7T3REV0"/>
<gene>
    <name evidence="8" type="ORF">IWA51_03790</name>
</gene>
<organism evidence="8 9">
    <name type="scientific">Treponema peruense</name>
    <dbReference type="NCBI Taxonomy" id="2787628"/>
    <lineage>
        <taxon>Bacteria</taxon>
        <taxon>Pseudomonadati</taxon>
        <taxon>Spirochaetota</taxon>
        <taxon>Spirochaetia</taxon>
        <taxon>Spirochaetales</taxon>
        <taxon>Treponemataceae</taxon>
        <taxon>Treponema</taxon>
    </lineage>
</organism>
<keyword evidence="3 6" id="KW-0812">Transmembrane</keyword>
<sequence>MNYKSHSVLSSLGLILTAAIWGFAFVIVKDSLDYVGAVWMIAFRFTIAAVILAAIFYKKFALFNRSYLVHGAVLGLFLFLAYLFQTIGCKFTTAGKNAFLTTVYVILIPLIGWPMRKKRPSWYVFVAAVMSVTGIGLLALQNDGGNVFEINMGDTLTLVCGIFYALHILFVEKYDETEDPVFLTVLQFAFAALFGWIVSPFMTDPKLNGPFPLEYLSNPRVILSMMYLGVFSTMVAFFLQNVCLKFVPSALASLFLSLESVFGVLFSTLLLGEHLSLRMWAGCVLIFGALMMAEVIPNIKRHKSDSAIA</sequence>
<feature type="transmembrane region" description="Helical" evidence="6">
    <location>
        <begin position="277"/>
        <end position="296"/>
    </location>
</feature>
<accession>A0A7T3REV0</accession>
<evidence type="ECO:0000256" key="1">
    <source>
        <dbReference type="ARBA" id="ARBA00004651"/>
    </source>
</evidence>
<reference evidence="8 9" key="1">
    <citation type="submission" date="2020-11" db="EMBL/GenBank/DDBJ databases">
        <title>Treponema Peruensis nv. sp., first commensal Treponema isolated from human feces.</title>
        <authorList>
            <person name="Belkhou C."/>
            <person name="Raes J."/>
        </authorList>
    </citation>
    <scope>NUCLEOTIDE SEQUENCE [LARGE SCALE GENOMIC DNA]</scope>
    <source>
        <strain evidence="8 9">RCC2812</strain>
    </source>
</reference>
<feature type="transmembrane region" description="Helical" evidence="6">
    <location>
        <begin position="182"/>
        <end position="201"/>
    </location>
</feature>
<keyword evidence="4 6" id="KW-1133">Transmembrane helix</keyword>
<dbReference type="Pfam" id="PF00892">
    <property type="entry name" value="EamA"/>
    <property type="match status" value="2"/>
</dbReference>
<feature type="transmembrane region" description="Helical" evidence="6">
    <location>
        <begin position="34"/>
        <end position="55"/>
    </location>
</feature>
<feature type="transmembrane region" description="Helical" evidence="6">
    <location>
        <begin position="97"/>
        <end position="115"/>
    </location>
</feature>
<proteinExistence type="predicted"/>
<evidence type="ECO:0000256" key="2">
    <source>
        <dbReference type="ARBA" id="ARBA00022475"/>
    </source>
</evidence>
<feature type="transmembrane region" description="Helical" evidence="6">
    <location>
        <begin position="67"/>
        <end position="85"/>
    </location>
</feature>
<feature type="domain" description="EamA" evidence="7">
    <location>
        <begin position="12"/>
        <end position="138"/>
    </location>
</feature>
<dbReference type="InterPro" id="IPR037185">
    <property type="entry name" value="EmrE-like"/>
</dbReference>
<evidence type="ECO:0000313" key="9">
    <source>
        <dbReference type="Proteomes" id="UP000595224"/>
    </source>
</evidence>
<evidence type="ECO:0000256" key="5">
    <source>
        <dbReference type="ARBA" id="ARBA00023136"/>
    </source>
</evidence>
<feature type="domain" description="EamA" evidence="7">
    <location>
        <begin position="152"/>
        <end position="292"/>
    </location>
</feature>
<dbReference type="GO" id="GO:0005886">
    <property type="term" value="C:plasma membrane"/>
    <property type="evidence" value="ECO:0007669"/>
    <property type="project" value="UniProtKB-SubCell"/>
</dbReference>
<feature type="transmembrane region" description="Helical" evidence="6">
    <location>
        <begin position="221"/>
        <end position="239"/>
    </location>
</feature>
<protein>
    <submittedName>
        <fullName evidence="8">EamA family transporter</fullName>
    </submittedName>
</protein>
<dbReference type="PANTHER" id="PTHR42920">
    <property type="entry name" value="OS03G0707200 PROTEIN-RELATED"/>
    <property type="match status" value="1"/>
</dbReference>
<dbReference type="PANTHER" id="PTHR42920:SF5">
    <property type="entry name" value="EAMA DOMAIN-CONTAINING PROTEIN"/>
    <property type="match status" value="1"/>
</dbReference>
<keyword evidence="2" id="KW-1003">Cell membrane</keyword>
<evidence type="ECO:0000313" key="8">
    <source>
        <dbReference type="EMBL" id="QQA01744.1"/>
    </source>
</evidence>
<feature type="transmembrane region" description="Helical" evidence="6">
    <location>
        <begin position="122"/>
        <end position="140"/>
    </location>
</feature>
<keyword evidence="5 6" id="KW-0472">Membrane</keyword>
<evidence type="ECO:0000259" key="7">
    <source>
        <dbReference type="Pfam" id="PF00892"/>
    </source>
</evidence>
<dbReference type="KEGG" id="tper:IWA51_03790"/>
<keyword evidence="9" id="KW-1185">Reference proteome</keyword>